<accession>A0A1R1XQ57</accession>
<dbReference type="AlphaFoldDB" id="A0A1R1XQ57"/>
<feature type="region of interest" description="Disordered" evidence="1">
    <location>
        <begin position="47"/>
        <end position="75"/>
    </location>
</feature>
<name>A0A1R1XQ57_9FUNG</name>
<dbReference type="Proteomes" id="UP000187429">
    <property type="component" value="Unassembled WGS sequence"/>
</dbReference>
<sequence length="75" mass="8024">MTRRCAPLLEDTAAPTPYCTAYPACRLLSARSAAASIARRKTISILTGSWSPPAPSSPSSERARSALELSLHHFP</sequence>
<organism evidence="2 3">
    <name type="scientific">Smittium culicis</name>
    <dbReference type="NCBI Taxonomy" id="133412"/>
    <lineage>
        <taxon>Eukaryota</taxon>
        <taxon>Fungi</taxon>
        <taxon>Fungi incertae sedis</taxon>
        <taxon>Zoopagomycota</taxon>
        <taxon>Kickxellomycotina</taxon>
        <taxon>Harpellomycetes</taxon>
        <taxon>Harpellales</taxon>
        <taxon>Legeriomycetaceae</taxon>
        <taxon>Smittium</taxon>
    </lineage>
</organism>
<keyword evidence="3" id="KW-1185">Reference proteome</keyword>
<evidence type="ECO:0000313" key="2">
    <source>
        <dbReference type="EMBL" id="OMJ16770.1"/>
    </source>
</evidence>
<protein>
    <submittedName>
        <fullName evidence="2">Uncharacterized protein</fullName>
    </submittedName>
</protein>
<evidence type="ECO:0000313" key="3">
    <source>
        <dbReference type="Proteomes" id="UP000187429"/>
    </source>
</evidence>
<gene>
    <name evidence="2" type="ORF">AYI69_g7695</name>
</gene>
<evidence type="ECO:0000256" key="1">
    <source>
        <dbReference type="SAM" id="MobiDB-lite"/>
    </source>
</evidence>
<reference evidence="3" key="1">
    <citation type="submission" date="2017-01" db="EMBL/GenBank/DDBJ databases">
        <authorList>
            <person name="Wang Y."/>
            <person name="White M."/>
            <person name="Kvist S."/>
            <person name="Moncalvo J.-M."/>
        </authorList>
    </citation>
    <scope>NUCLEOTIDE SEQUENCE [LARGE SCALE GENOMIC DNA]</scope>
    <source>
        <strain evidence="3">ID-206-W2</strain>
    </source>
</reference>
<dbReference type="EMBL" id="LSSM01003792">
    <property type="protein sequence ID" value="OMJ16770.1"/>
    <property type="molecule type" value="Genomic_DNA"/>
</dbReference>
<comment type="caution">
    <text evidence="2">The sequence shown here is derived from an EMBL/GenBank/DDBJ whole genome shotgun (WGS) entry which is preliminary data.</text>
</comment>
<proteinExistence type="predicted"/>